<reference evidence="2 3" key="1">
    <citation type="submission" date="2018-08" db="EMBL/GenBank/DDBJ databases">
        <title>Genome and evolution of the arbuscular mycorrhizal fungus Diversispora epigaea (formerly Glomus versiforme) and its bacterial endosymbionts.</title>
        <authorList>
            <person name="Sun X."/>
            <person name="Fei Z."/>
            <person name="Harrison M."/>
        </authorList>
    </citation>
    <scope>NUCLEOTIDE SEQUENCE [LARGE SCALE GENOMIC DNA]</scope>
    <source>
        <strain evidence="2 3">IT104</strain>
    </source>
</reference>
<accession>A0A397J2U9</accession>
<proteinExistence type="predicted"/>
<dbReference type="AlphaFoldDB" id="A0A397J2U9"/>
<protein>
    <submittedName>
        <fullName evidence="2">Uncharacterized protein</fullName>
    </submittedName>
</protein>
<evidence type="ECO:0000313" key="3">
    <source>
        <dbReference type="Proteomes" id="UP000266861"/>
    </source>
</evidence>
<evidence type="ECO:0000313" key="2">
    <source>
        <dbReference type="EMBL" id="RHZ82491.1"/>
    </source>
</evidence>
<evidence type="ECO:0000256" key="1">
    <source>
        <dbReference type="SAM" id="MobiDB-lite"/>
    </source>
</evidence>
<dbReference type="Proteomes" id="UP000266861">
    <property type="component" value="Unassembled WGS sequence"/>
</dbReference>
<comment type="caution">
    <text evidence="2">The sequence shown here is derived from an EMBL/GenBank/DDBJ whole genome shotgun (WGS) entry which is preliminary data.</text>
</comment>
<keyword evidence="3" id="KW-1185">Reference proteome</keyword>
<dbReference type="EMBL" id="PQFF01000102">
    <property type="protein sequence ID" value="RHZ82491.1"/>
    <property type="molecule type" value="Genomic_DNA"/>
</dbReference>
<sequence>MYACSRLGPSIFIFNNCQKTKTITRTRNYTKTVYPTNCPARETTIIATSTTTNFINTTSTTTSTTITPSPSKPSPTTATRDPITL</sequence>
<gene>
    <name evidence="2" type="ORF">Glove_109g335</name>
</gene>
<feature type="region of interest" description="Disordered" evidence="1">
    <location>
        <begin position="57"/>
        <end position="85"/>
    </location>
</feature>
<name>A0A397J2U9_9GLOM</name>
<organism evidence="2 3">
    <name type="scientific">Diversispora epigaea</name>
    <dbReference type="NCBI Taxonomy" id="1348612"/>
    <lineage>
        <taxon>Eukaryota</taxon>
        <taxon>Fungi</taxon>
        <taxon>Fungi incertae sedis</taxon>
        <taxon>Mucoromycota</taxon>
        <taxon>Glomeromycotina</taxon>
        <taxon>Glomeromycetes</taxon>
        <taxon>Diversisporales</taxon>
        <taxon>Diversisporaceae</taxon>
        <taxon>Diversispora</taxon>
    </lineage>
</organism>
<feature type="compositionally biased region" description="Low complexity" evidence="1">
    <location>
        <begin position="57"/>
        <end position="79"/>
    </location>
</feature>